<name>A0ABN9BSU9_9NEOB</name>
<protein>
    <submittedName>
        <fullName evidence="1">Uncharacterized protein</fullName>
    </submittedName>
</protein>
<gene>
    <name evidence="1" type="ORF">SPARVUS_LOCUS3547313</name>
</gene>
<reference evidence="1" key="1">
    <citation type="submission" date="2023-05" db="EMBL/GenBank/DDBJ databases">
        <authorList>
            <person name="Stuckert A."/>
        </authorList>
    </citation>
    <scope>NUCLEOTIDE SEQUENCE</scope>
</reference>
<evidence type="ECO:0000313" key="2">
    <source>
        <dbReference type="Proteomes" id="UP001162483"/>
    </source>
</evidence>
<accession>A0ABN9BSU9</accession>
<organism evidence="1 2">
    <name type="scientific">Staurois parvus</name>
    <dbReference type="NCBI Taxonomy" id="386267"/>
    <lineage>
        <taxon>Eukaryota</taxon>
        <taxon>Metazoa</taxon>
        <taxon>Chordata</taxon>
        <taxon>Craniata</taxon>
        <taxon>Vertebrata</taxon>
        <taxon>Euteleostomi</taxon>
        <taxon>Amphibia</taxon>
        <taxon>Batrachia</taxon>
        <taxon>Anura</taxon>
        <taxon>Neobatrachia</taxon>
        <taxon>Ranoidea</taxon>
        <taxon>Ranidae</taxon>
        <taxon>Staurois</taxon>
    </lineage>
</organism>
<dbReference type="Proteomes" id="UP001162483">
    <property type="component" value="Unassembled WGS sequence"/>
</dbReference>
<sequence length="40" mass="4548">MIPYCPGAHELSVHPCTGVWCRYTLRYENSSGLPVWITLP</sequence>
<keyword evidence="2" id="KW-1185">Reference proteome</keyword>
<comment type="caution">
    <text evidence="1">The sequence shown here is derived from an EMBL/GenBank/DDBJ whole genome shotgun (WGS) entry which is preliminary data.</text>
</comment>
<dbReference type="EMBL" id="CATNWA010005721">
    <property type="protein sequence ID" value="CAI9550663.1"/>
    <property type="molecule type" value="Genomic_DNA"/>
</dbReference>
<proteinExistence type="predicted"/>
<evidence type="ECO:0000313" key="1">
    <source>
        <dbReference type="EMBL" id="CAI9550663.1"/>
    </source>
</evidence>
<feature type="non-terminal residue" evidence="1">
    <location>
        <position position="40"/>
    </location>
</feature>